<evidence type="ECO:0000313" key="2">
    <source>
        <dbReference type="EMBL" id="KAK9150779.1"/>
    </source>
</evidence>
<evidence type="ECO:0000256" key="1">
    <source>
        <dbReference type="SAM" id="MobiDB-lite"/>
    </source>
</evidence>
<feature type="region of interest" description="Disordered" evidence="1">
    <location>
        <begin position="113"/>
        <end position="149"/>
    </location>
</feature>
<dbReference type="AlphaFoldDB" id="A0AAP0KFX8"/>
<name>A0AAP0KFX8_9MAGN</name>
<keyword evidence="3" id="KW-1185">Reference proteome</keyword>
<sequence>MGPKPMALTAPSTSLEDALTSLRDQLQALTQTVSSQHDSVSVAITDLRTQILFGVIYWHKKKEREATKQGKRPLFTSKNETGKLESVIERRLGKNASKDRRFILYRRWGERGAEGGARRHGTTGRSRGPGGGVENCSRLTGIPRPASLA</sequence>
<evidence type="ECO:0000313" key="3">
    <source>
        <dbReference type="Proteomes" id="UP001420932"/>
    </source>
</evidence>
<reference evidence="2 3" key="1">
    <citation type="submission" date="2024-01" db="EMBL/GenBank/DDBJ databases">
        <title>Genome assemblies of Stephania.</title>
        <authorList>
            <person name="Yang L."/>
        </authorList>
    </citation>
    <scope>NUCLEOTIDE SEQUENCE [LARGE SCALE GENOMIC DNA]</scope>
    <source>
        <strain evidence="2">YNDBR</strain>
        <tissue evidence="2">Leaf</tissue>
    </source>
</reference>
<organism evidence="2 3">
    <name type="scientific">Stephania yunnanensis</name>
    <dbReference type="NCBI Taxonomy" id="152371"/>
    <lineage>
        <taxon>Eukaryota</taxon>
        <taxon>Viridiplantae</taxon>
        <taxon>Streptophyta</taxon>
        <taxon>Embryophyta</taxon>
        <taxon>Tracheophyta</taxon>
        <taxon>Spermatophyta</taxon>
        <taxon>Magnoliopsida</taxon>
        <taxon>Ranunculales</taxon>
        <taxon>Menispermaceae</taxon>
        <taxon>Menispermoideae</taxon>
        <taxon>Cissampelideae</taxon>
        <taxon>Stephania</taxon>
    </lineage>
</organism>
<protein>
    <submittedName>
        <fullName evidence="2">Uncharacterized protein</fullName>
    </submittedName>
</protein>
<dbReference type="Proteomes" id="UP001420932">
    <property type="component" value="Unassembled WGS sequence"/>
</dbReference>
<dbReference type="EMBL" id="JBBNAF010000004">
    <property type="protein sequence ID" value="KAK9150779.1"/>
    <property type="molecule type" value="Genomic_DNA"/>
</dbReference>
<gene>
    <name evidence="2" type="ORF">Syun_009088</name>
</gene>
<proteinExistence type="predicted"/>
<comment type="caution">
    <text evidence="2">The sequence shown here is derived from an EMBL/GenBank/DDBJ whole genome shotgun (WGS) entry which is preliminary data.</text>
</comment>
<accession>A0AAP0KFX8</accession>